<evidence type="ECO:0000256" key="3">
    <source>
        <dbReference type="ARBA" id="ARBA00006739"/>
    </source>
</evidence>
<dbReference type="Proteomes" id="UP000176198">
    <property type="component" value="Unassembled WGS sequence"/>
</dbReference>
<comment type="pathway">
    <text evidence="2">Protein modification; protein glycosylation.</text>
</comment>
<keyword evidence="5" id="KW-0328">Glycosyltransferase</keyword>
<dbReference type="GO" id="GO:0006487">
    <property type="term" value="P:protein N-linked glycosylation"/>
    <property type="evidence" value="ECO:0007669"/>
    <property type="project" value="TreeGrafter"/>
</dbReference>
<organism evidence="14 15">
    <name type="scientific">Candidatus Woesebacteria bacterium GWA1_41_8</name>
    <dbReference type="NCBI Taxonomy" id="1802471"/>
    <lineage>
        <taxon>Bacteria</taxon>
        <taxon>Candidatus Woeseibacteriota</taxon>
    </lineage>
</organism>
<evidence type="ECO:0000256" key="5">
    <source>
        <dbReference type="ARBA" id="ARBA00022676"/>
    </source>
</evidence>
<sequence>MKTQLSLIIPAFNEEKLIKQTLSKFVSFLDQLGYEWEIVVADDGSKDKTASIVNSFKNSKIRLIKLAQNQGKGAALKAGFLAAKGAYQIFSDADLSVPVETIEPFLQKLKSFDVVIASRRVKGSEIKVHQPWIRENMGRVFTLLTQLLTSSSVSDFTCGFKGFRREAARKIFSRSLISRWAYDAEIIYLAEKFGYRIFQHPVSWTNRKDTRVRLNKVVFESLRDLLKIRAFDLQGKYD</sequence>
<proteinExistence type="inferred from homology"/>
<dbReference type="CDD" id="cd04188">
    <property type="entry name" value="DPG_synthase"/>
    <property type="match status" value="1"/>
</dbReference>
<feature type="domain" description="Glycosyltransferase 2-like" evidence="13">
    <location>
        <begin position="6"/>
        <end position="172"/>
    </location>
</feature>
<protein>
    <recommendedName>
        <fullName evidence="4">dolichyl-phosphate beta-glucosyltransferase</fullName>
        <ecNumber evidence="4">2.4.1.117</ecNumber>
    </recommendedName>
</protein>
<comment type="catalytic activity">
    <reaction evidence="12">
        <text>a di-trans,poly-cis-dolichyl phosphate + UDP-alpha-D-glucose = a di-trans,poly-cis-dolichyl beta-D-glucosyl phosphate + UDP</text>
        <dbReference type="Rhea" id="RHEA:15401"/>
        <dbReference type="Rhea" id="RHEA-COMP:19498"/>
        <dbReference type="Rhea" id="RHEA-COMP:19502"/>
        <dbReference type="ChEBI" id="CHEBI:57525"/>
        <dbReference type="ChEBI" id="CHEBI:57683"/>
        <dbReference type="ChEBI" id="CHEBI:58223"/>
        <dbReference type="ChEBI" id="CHEBI:58885"/>
        <dbReference type="EC" id="2.4.1.117"/>
    </reaction>
    <physiologicalReaction direction="left-to-right" evidence="12">
        <dbReference type="Rhea" id="RHEA:15402"/>
    </physiologicalReaction>
</comment>
<comment type="subcellular location">
    <subcellularLocation>
        <location evidence="1">Endoplasmic reticulum membrane</location>
        <topology evidence="1">Single-pass membrane protein</topology>
    </subcellularLocation>
</comment>
<evidence type="ECO:0000313" key="14">
    <source>
        <dbReference type="EMBL" id="OGM03107.1"/>
    </source>
</evidence>
<evidence type="ECO:0000256" key="11">
    <source>
        <dbReference type="ARBA" id="ARBA00023136"/>
    </source>
</evidence>
<evidence type="ECO:0000256" key="9">
    <source>
        <dbReference type="ARBA" id="ARBA00022968"/>
    </source>
</evidence>
<comment type="similarity">
    <text evidence="3">Belongs to the glycosyltransferase 2 family.</text>
</comment>
<dbReference type="AlphaFoldDB" id="A0A1F7WKQ9"/>
<keyword evidence="11" id="KW-0472">Membrane</keyword>
<evidence type="ECO:0000259" key="13">
    <source>
        <dbReference type="Pfam" id="PF00535"/>
    </source>
</evidence>
<dbReference type="GO" id="GO:0004581">
    <property type="term" value="F:dolichyl-phosphate beta-glucosyltransferase activity"/>
    <property type="evidence" value="ECO:0007669"/>
    <property type="project" value="UniProtKB-EC"/>
</dbReference>
<evidence type="ECO:0000256" key="1">
    <source>
        <dbReference type="ARBA" id="ARBA00004389"/>
    </source>
</evidence>
<evidence type="ECO:0000256" key="12">
    <source>
        <dbReference type="ARBA" id="ARBA00045097"/>
    </source>
</evidence>
<dbReference type="EC" id="2.4.1.117" evidence="4"/>
<keyword evidence="7" id="KW-0812">Transmembrane</keyword>
<evidence type="ECO:0000256" key="6">
    <source>
        <dbReference type="ARBA" id="ARBA00022679"/>
    </source>
</evidence>
<dbReference type="EMBL" id="MGFJ01000006">
    <property type="protein sequence ID" value="OGM03107.1"/>
    <property type="molecule type" value="Genomic_DNA"/>
</dbReference>
<reference evidence="14 15" key="1">
    <citation type="journal article" date="2016" name="Nat. Commun.">
        <title>Thousands of microbial genomes shed light on interconnected biogeochemical processes in an aquifer system.</title>
        <authorList>
            <person name="Anantharaman K."/>
            <person name="Brown C.T."/>
            <person name="Hug L.A."/>
            <person name="Sharon I."/>
            <person name="Castelle C.J."/>
            <person name="Probst A.J."/>
            <person name="Thomas B.C."/>
            <person name="Singh A."/>
            <person name="Wilkins M.J."/>
            <person name="Karaoz U."/>
            <person name="Brodie E.L."/>
            <person name="Williams K.H."/>
            <person name="Hubbard S.S."/>
            <person name="Banfield J.F."/>
        </authorList>
    </citation>
    <scope>NUCLEOTIDE SEQUENCE [LARGE SCALE GENOMIC DNA]</scope>
</reference>
<evidence type="ECO:0000256" key="8">
    <source>
        <dbReference type="ARBA" id="ARBA00022824"/>
    </source>
</evidence>
<dbReference type="SUPFAM" id="SSF53448">
    <property type="entry name" value="Nucleotide-diphospho-sugar transferases"/>
    <property type="match status" value="1"/>
</dbReference>
<dbReference type="Pfam" id="PF00535">
    <property type="entry name" value="Glycos_transf_2"/>
    <property type="match status" value="1"/>
</dbReference>
<evidence type="ECO:0000256" key="4">
    <source>
        <dbReference type="ARBA" id="ARBA00012583"/>
    </source>
</evidence>
<keyword evidence="6" id="KW-0808">Transferase</keyword>
<comment type="caution">
    <text evidence="14">The sequence shown here is derived from an EMBL/GenBank/DDBJ whole genome shotgun (WGS) entry which is preliminary data.</text>
</comment>
<gene>
    <name evidence="14" type="ORF">A2115_03375</name>
</gene>
<evidence type="ECO:0000313" key="15">
    <source>
        <dbReference type="Proteomes" id="UP000176198"/>
    </source>
</evidence>
<dbReference type="Gene3D" id="3.90.550.10">
    <property type="entry name" value="Spore Coat Polysaccharide Biosynthesis Protein SpsA, Chain A"/>
    <property type="match status" value="1"/>
</dbReference>
<keyword evidence="9" id="KW-0735">Signal-anchor</keyword>
<accession>A0A1F7WKQ9</accession>
<dbReference type="STRING" id="1802471.A2115_03375"/>
<keyword evidence="8" id="KW-0256">Endoplasmic reticulum</keyword>
<dbReference type="PANTHER" id="PTHR10859:SF91">
    <property type="entry name" value="DOLICHYL-PHOSPHATE BETA-GLUCOSYLTRANSFERASE"/>
    <property type="match status" value="1"/>
</dbReference>
<evidence type="ECO:0000256" key="2">
    <source>
        <dbReference type="ARBA" id="ARBA00004922"/>
    </source>
</evidence>
<evidence type="ECO:0000256" key="7">
    <source>
        <dbReference type="ARBA" id="ARBA00022692"/>
    </source>
</evidence>
<dbReference type="InterPro" id="IPR001173">
    <property type="entry name" value="Glyco_trans_2-like"/>
</dbReference>
<name>A0A1F7WKQ9_9BACT</name>
<dbReference type="InterPro" id="IPR035518">
    <property type="entry name" value="DPG_synthase"/>
</dbReference>
<dbReference type="PANTHER" id="PTHR10859">
    <property type="entry name" value="GLYCOSYL TRANSFERASE"/>
    <property type="match status" value="1"/>
</dbReference>
<dbReference type="InterPro" id="IPR029044">
    <property type="entry name" value="Nucleotide-diphossugar_trans"/>
</dbReference>
<keyword evidence="10" id="KW-1133">Transmembrane helix</keyword>
<evidence type="ECO:0000256" key="10">
    <source>
        <dbReference type="ARBA" id="ARBA00022989"/>
    </source>
</evidence>